<feature type="transmembrane region" description="Helical" evidence="1">
    <location>
        <begin position="102"/>
        <end position="120"/>
    </location>
</feature>
<keyword evidence="1" id="KW-1133">Transmembrane helix</keyword>
<dbReference type="KEGG" id="adin:H7849_04310"/>
<keyword evidence="3" id="KW-1185">Reference proteome</keyword>
<reference evidence="2 3" key="1">
    <citation type="submission" date="2020-08" db="EMBL/GenBank/DDBJ databases">
        <title>Edaphobacter telluris sp. nov. and Acidobacterium dinghuensis sp. nov., two acidobacteria isolated from forest soil.</title>
        <authorList>
            <person name="Fu J."/>
            <person name="Qiu L."/>
        </authorList>
    </citation>
    <scope>NUCLEOTIDE SEQUENCE [LARGE SCALE GENOMIC DNA]</scope>
    <source>
        <strain evidence="2">4Y35</strain>
    </source>
</reference>
<feature type="transmembrane region" description="Helical" evidence="1">
    <location>
        <begin position="208"/>
        <end position="232"/>
    </location>
</feature>
<feature type="transmembrane region" description="Helical" evidence="1">
    <location>
        <begin position="284"/>
        <end position="306"/>
    </location>
</feature>
<proteinExistence type="predicted"/>
<dbReference type="Proteomes" id="UP000515312">
    <property type="component" value="Chromosome"/>
</dbReference>
<feature type="transmembrane region" description="Helical" evidence="1">
    <location>
        <begin position="72"/>
        <end position="90"/>
    </location>
</feature>
<keyword evidence="1" id="KW-0472">Membrane</keyword>
<feature type="transmembrane region" description="Helical" evidence="1">
    <location>
        <begin position="318"/>
        <end position="339"/>
    </location>
</feature>
<gene>
    <name evidence="2" type="ORF">H7849_04310</name>
</gene>
<sequence length="563" mass="62379">MAAIVVHLPLLLMKLPLKSYDTNFHIFFASHYVHHWFDPWNLKWYAGFSQTTYPPLPQQWVALISRMIGLDMAYMAVQFVAILLLALGVYRFSLLWVSPRAASIAALASIFLGAEGFLVYSTGQLGTTSAAPLYLNALPYLFEWVRYGNWRSFVKSTVLFAAAAAAHHATLLFGSLFFAVPVLALAFIDRQNDTRVATSAFAFRTITITVVVGAAIATVLLPFWIALIHYPVTQAPIPHPSRANYILSPQWGLNYFVIPYGALILALPFIILRGSMTPRLRPLLLGFWLAFLVGLGGTTPVGRLLLGRAFEVLTMERFSYWATLLALPFVGLLASELIARYRTRAAVGLTIAAAASCALAVAWATYRPADAAEFKVDSVASWLNRDGHDQYRYITLGFGNKISRLAVLTDASSVDGEWNSGRMLPELTQHGAGALTSSKYFGKPGLDALRAILDHADRYGLKWVFLKDPYYEPLLSFAGWRRVDNLEDKTITVWMKEGVPPATPLNAPQIPPHWQGLMWGTLPFGTSLLAILVVFIPEKRRSRSEETETSPVYDDLAAGRMAS</sequence>
<feature type="transmembrane region" description="Helical" evidence="1">
    <location>
        <begin position="517"/>
        <end position="536"/>
    </location>
</feature>
<name>A0A7G8BQG7_9BACT</name>
<feature type="transmembrane region" description="Helical" evidence="1">
    <location>
        <begin position="346"/>
        <end position="366"/>
    </location>
</feature>
<feature type="transmembrane region" description="Helical" evidence="1">
    <location>
        <begin position="158"/>
        <end position="188"/>
    </location>
</feature>
<dbReference type="AlphaFoldDB" id="A0A7G8BQG7"/>
<accession>A0A7G8BQG7</accession>
<evidence type="ECO:0000313" key="2">
    <source>
        <dbReference type="EMBL" id="QNI34787.1"/>
    </source>
</evidence>
<feature type="transmembrane region" description="Helical" evidence="1">
    <location>
        <begin position="252"/>
        <end position="272"/>
    </location>
</feature>
<organism evidence="2 3">
    <name type="scientific">Alloacidobacterium dinghuense</name>
    <dbReference type="NCBI Taxonomy" id="2763107"/>
    <lineage>
        <taxon>Bacteria</taxon>
        <taxon>Pseudomonadati</taxon>
        <taxon>Acidobacteriota</taxon>
        <taxon>Terriglobia</taxon>
        <taxon>Terriglobales</taxon>
        <taxon>Acidobacteriaceae</taxon>
        <taxon>Alloacidobacterium</taxon>
    </lineage>
</organism>
<evidence type="ECO:0000313" key="3">
    <source>
        <dbReference type="Proteomes" id="UP000515312"/>
    </source>
</evidence>
<protein>
    <recommendedName>
        <fullName evidence="4">Integral membrane protein</fullName>
    </recommendedName>
</protein>
<dbReference type="EMBL" id="CP060394">
    <property type="protein sequence ID" value="QNI34787.1"/>
    <property type="molecule type" value="Genomic_DNA"/>
</dbReference>
<keyword evidence="1" id="KW-0812">Transmembrane</keyword>
<evidence type="ECO:0008006" key="4">
    <source>
        <dbReference type="Google" id="ProtNLM"/>
    </source>
</evidence>
<evidence type="ECO:0000256" key="1">
    <source>
        <dbReference type="SAM" id="Phobius"/>
    </source>
</evidence>